<dbReference type="PROSITE" id="PS00633">
    <property type="entry name" value="BROMODOMAIN_1"/>
    <property type="match status" value="1"/>
</dbReference>
<feature type="region of interest" description="Disordered" evidence="3">
    <location>
        <begin position="263"/>
        <end position="310"/>
    </location>
</feature>
<protein>
    <submittedName>
        <fullName evidence="6">Uncharacterized protein LOC107767656</fullName>
    </submittedName>
</protein>
<organism evidence="5 6">
    <name type="scientific">Nicotiana tabacum</name>
    <name type="common">Common tobacco</name>
    <dbReference type="NCBI Taxonomy" id="4097"/>
    <lineage>
        <taxon>Eukaryota</taxon>
        <taxon>Viridiplantae</taxon>
        <taxon>Streptophyta</taxon>
        <taxon>Embryophyta</taxon>
        <taxon>Tracheophyta</taxon>
        <taxon>Spermatophyta</taxon>
        <taxon>Magnoliopsida</taxon>
        <taxon>eudicotyledons</taxon>
        <taxon>Gunneridae</taxon>
        <taxon>Pentapetalae</taxon>
        <taxon>asterids</taxon>
        <taxon>lamiids</taxon>
        <taxon>Solanales</taxon>
        <taxon>Solanaceae</taxon>
        <taxon>Nicotianoideae</taxon>
        <taxon>Nicotianeae</taxon>
        <taxon>Nicotiana</taxon>
    </lineage>
</organism>
<reference evidence="5" key="1">
    <citation type="journal article" date="2014" name="Nat. Commun.">
        <title>The tobacco genome sequence and its comparison with those of tomato and potato.</title>
        <authorList>
            <person name="Sierro N."/>
            <person name="Battey J.N."/>
            <person name="Ouadi S."/>
            <person name="Bakaher N."/>
            <person name="Bovet L."/>
            <person name="Willig A."/>
            <person name="Goepfert S."/>
            <person name="Peitsch M.C."/>
            <person name="Ivanov N.V."/>
        </authorList>
    </citation>
    <scope>NUCLEOTIDE SEQUENCE [LARGE SCALE GENOMIC DNA]</scope>
</reference>
<reference evidence="6" key="2">
    <citation type="submission" date="2025-08" db="UniProtKB">
        <authorList>
            <consortium name="RefSeq"/>
        </authorList>
    </citation>
    <scope>IDENTIFICATION</scope>
    <source>
        <tissue evidence="6">Leaf</tissue>
    </source>
</reference>
<dbReference type="KEGG" id="nta:107767656"/>
<gene>
    <name evidence="6" type="primary">LOC107767656</name>
</gene>
<dbReference type="PaxDb" id="4097-A0A1S3XQR1"/>
<evidence type="ECO:0000313" key="5">
    <source>
        <dbReference type="Proteomes" id="UP000790787"/>
    </source>
</evidence>
<dbReference type="STRING" id="4097.A0A1S3XQR1"/>
<dbReference type="RefSeq" id="XP_016442219.1">
    <property type="nucleotide sequence ID" value="XM_016586733.2"/>
</dbReference>
<dbReference type="PROSITE" id="PS50014">
    <property type="entry name" value="BROMODOMAIN_2"/>
    <property type="match status" value="1"/>
</dbReference>
<dbReference type="InterPro" id="IPR051831">
    <property type="entry name" value="Bromodomain_contain_prot"/>
</dbReference>
<feature type="compositionally biased region" description="Low complexity" evidence="3">
    <location>
        <begin position="19"/>
        <end position="30"/>
    </location>
</feature>
<feature type="compositionally biased region" description="Polar residues" evidence="3">
    <location>
        <begin position="482"/>
        <end position="496"/>
    </location>
</feature>
<feature type="domain" description="Bromo" evidence="4">
    <location>
        <begin position="175"/>
        <end position="245"/>
    </location>
</feature>
<evidence type="ECO:0000256" key="1">
    <source>
        <dbReference type="ARBA" id="ARBA00023117"/>
    </source>
</evidence>
<dbReference type="SMR" id="A0A1S3XQR1"/>
<dbReference type="PANTHER" id="PTHR22881:SF11">
    <property type="entry name" value="BROMODOMAIN-CONTAINING PROTEIN DDB_G0270170-LIKE ISOFORM X1"/>
    <property type="match status" value="1"/>
</dbReference>
<dbReference type="InterPro" id="IPR001487">
    <property type="entry name" value="Bromodomain"/>
</dbReference>
<evidence type="ECO:0000256" key="2">
    <source>
        <dbReference type="PROSITE-ProRule" id="PRU00035"/>
    </source>
</evidence>
<dbReference type="RefSeq" id="XP_016442219.1">
    <property type="nucleotide sequence ID" value="XM_016586733.1"/>
</dbReference>
<dbReference type="SMART" id="SM00297">
    <property type="entry name" value="BROMO"/>
    <property type="match status" value="1"/>
</dbReference>
<feature type="region of interest" description="Disordered" evidence="3">
    <location>
        <begin position="1"/>
        <end position="118"/>
    </location>
</feature>
<feature type="region of interest" description="Disordered" evidence="3">
    <location>
        <begin position="589"/>
        <end position="627"/>
    </location>
</feature>
<evidence type="ECO:0000313" key="6">
    <source>
        <dbReference type="RefSeq" id="XP_016442219.1"/>
    </source>
</evidence>
<dbReference type="CDD" id="cd04369">
    <property type="entry name" value="Bromodomain"/>
    <property type="match status" value="1"/>
</dbReference>
<accession>A0A1S3XQR1</accession>
<dbReference type="InterPro" id="IPR036427">
    <property type="entry name" value="Bromodomain-like_sf"/>
</dbReference>
<dbReference type="OMA" id="THVMISG"/>
<dbReference type="AlphaFoldDB" id="A0A1S3XQR1"/>
<name>A0A1S3XQR1_TOBAC</name>
<sequence length="710" mass="77883">MRETERERENKEKRKMGKAETATAEATVPTEMKRKKKKGRPSLSDLNKRDNKTSISTPPRRSTRRNPNSPPPDFIDDDDERKEKKVKLVVRLPQHFQENSSSANSLSDSDADDNEASVKRRKIDAVDLRSDDAVADQGEKLLKAMDTSNGSPLVSGPTTPLPDKKLLVFILDRLQKKDTYGVFSEPVDPDELPDYHEIIEHPMDFGTLRKKLDEGLYSNLEELEADVFLICSNAMQYNAPDTVYFRQARSIQDLAKRDFDNLRHEGEDGELQPKVVRRGRPPSKNIKKSEESSPPPSKNLKNSVESSPVDCIGPELSSGATLASAEEKVNGSSSYNLRKGPMLYKFRSVDTSSTFRSRNGETHSESSIDWNNEFPASILRADMKYGKKHFLVDENRRDTYELLHPSASCGEASLLWNADGDLKRLMAVGIHFEQHAYARSLARFAANLGSVVWKVATKKLETVLPAGVKFGPGWVGEGGGSTQPSTFPSQNKSSDSLAADHHSGRAVTPSLPGPSSAVMCRPTGEIVEAAKILNSQNELAQGRGGFSCATPASTSQAQQKHFLNPRNGFNGMLGYDLSTQMEVARLSMPKGQPGLQEASRPGQVSGTVPGRDTSSHHSPSDHVSSLGNSLRETWTTLHSGNLAPGKNLDFRTEQNVRLSGDSRPASVSSGQYRQSLPIPPDLNVKVQTSGSPSSSIQVGSPQQLDLVLQL</sequence>
<feature type="region of interest" description="Disordered" evidence="3">
    <location>
        <begin position="658"/>
        <end position="680"/>
    </location>
</feature>
<dbReference type="PRINTS" id="PR00503">
    <property type="entry name" value="BROMODOMAIN"/>
</dbReference>
<dbReference type="OrthoDB" id="21449at2759"/>
<feature type="compositionally biased region" description="Basic and acidic residues" evidence="3">
    <location>
        <begin position="1"/>
        <end position="12"/>
    </location>
</feature>
<dbReference type="PANTHER" id="PTHR22881">
    <property type="entry name" value="BROMODOMAIN CONTAINING PROTEIN"/>
    <property type="match status" value="1"/>
</dbReference>
<dbReference type="GeneID" id="107767656"/>
<proteinExistence type="predicted"/>
<dbReference type="InterPro" id="IPR018359">
    <property type="entry name" value="Bromodomain_CS"/>
</dbReference>
<feature type="compositionally biased region" description="Polar residues" evidence="3">
    <location>
        <begin position="665"/>
        <end position="674"/>
    </location>
</feature>
<dbReference type="Gene3D" id="1.20.920.10">
    <property type="entry name" value="Bromodomain-like"/>
    <property type="match status" value="1"/>
</dbReference>
<feature type="region of interest" description="Disordered" evidence="3">
    <location>
        <begin position="475"/>
        <end position="517"/>
    </location>
</feature>
<evidence type="ECO:0000256" key="3">
    <source>
        <dbReference type="SAM" id="MobiDB-lite"/>
    </source>
</evidence>
<evidence type="ECO:0000259" key="4">
    <source>
        <dbReference type="PROSITE" id="PS50014"/>
    </source>
</evidence>
<feature type="compositionally biased region" description="Low complexity" evidence="3">
    <location>
        <begin position="98"/>
        <end position="108"/>
    </location>
</feature>
<dbReference type="SUPFAM" id="SSF47370">
    <property type="entry name" value="Bromodomain"/>
    <property type="match status" value="1"/>
</dbReference>
<dbReference type="Pfam" id="PF00439">
    <property type="entry name" value="Bromodomain"/>
    <property type="match status" value="1"/>
</dbReference>
<dbReference type="Proteomes" id="UP000790787">
    <property type="component" value="Chromosome 23"/>
</dbReference>
<keyword evidence="5" id="KW-1185">Reference proteome</keyword>
<keyword evidence="1 2" id="KW-0103">Bromodomain</keyword>